<reference evidence="2" key="1">
    <citation type="submission" date="2020-05" db="EMBL/GenBank/DDBJ databases">
        <authorList>
            <person name="Chiriac C."/>
            <person name="Salcher M."/>
            <person name="Ghai R."/>
            <person name="Kavagutti S V."/>
        </authorList>
    </citation>
    <scope>NUCLEOTIDE SEQUENCE</scope>
</reference>
<evidence type="ECO:0000313" key="2">
    <source>
        <dbReference type="EMBL" id="CAB4741989.1"/>
    </source>
</evidence>
<dbReference type="AlphaFoldDB" id="A0A6J6T6M9"/>
<name>A0A6J6T6M9_9ZZZZ</name>
<accession>A0A6J6T6M9</accession>
<protein>
    <submittedName>
        <fullName evidence="2">Unannotated protein</fullName>
    </submittedName>
</protein>
<keyword evidence="1" id="KW-0812">Transmembrane</keyword>
<keyword evidence="1" id="KW-0472">Membrane</keyword>
<dbReference type="EMBL" id="CAEZYQ010000009">
    <property type="protein sequence ID" value="CAB4741989.1"/>
    <property type="molecule type" value="Genomic_DNA"/>
</dbReference>
<keyword evidence="1" id="KW-1133">Transmembrane helix</keyword>
<feature type="transmembrane region" description="Helical" evidence="1">
    <location>
        <begin position="37"/>
        <end position="57"/>
    </location>
</feature>
<proteinExistence type="predicted"/>
<feature type="transmembrane region" description="Helical" evidence="1">
    <location>
        <begin position="12"/>
        <end position="31"/>
    </location>
</feature>
<sequence length="65" mass="6626">MSSNHGNTPAAWSAVVVGLIGFVVGSVGLMFDPVSMPVFWAGVAITLGAGVVFLVMAKMGLHEGH</sequence>
<evidence type="ECO:0000256" key="1">
    <source>
        <dbReference type="SAM" id="Phobius"/>
    </source>
</evidence>
<dbReference type="NCBIfam" id="NF041681">
    <property type="entry name" value="HGxxPAAW"/>
    <property type="match status" value="1"/>
</dbReference>
<gene>
    <name evidence="2" type="ORF">UFOPK2761_01337</name>
</gene>
<organism evidence="2">
    <name type="scientific">freshwater metagenome</name>
    <dbReference type="NCBI Taxonomy" id="449393"/>
    <lineage>
        <taxon>unclassified sequences</taxon>
        <taxon>metagenomes</taxon>
        <taxon>ecological metagenomes</taxon>
    </lineage>
</organism>